<dbReference type="AlphaFoldDB" id="A0AAN8YY31"/>
<reference evidence="1 2" key="1">
    <citation type="submission" date="2023-12" db="EMBL/GenBank/DDBJ databases">
        <title>A high-quality genome assembly for Dillenia turbinata (Dilleniales).</title>
        <authorList>
            <person name="Chanderbali A."/>
        </authorList>
    </citation>
    <scope>NUCLEOTIDE SEQUENCE [LARGE SCALE GENOMIC DNA]</scope>
    <source>
        <strain evidence="1">LSX21</strain>
        <tissue evidence="1">Leaf</tissue>
    </source>
</reference>
<dbReference type="PANTHER" id="PTHR36350">
    <property type="entry name" value="TRANSMEMBRANE PROTEIN"/>
    <property type="match status" value="1"/>
</dbReference>
<dbReference type="InterPro" id="IPR011990">
    <property type="entry name" value="TPR-like_helical_dom_sf"/>
</dbReference>
<protein>
    <submittedName>
        <fullName evidence="1">Uncharacterized protein</fullName>
    </submittedName>
</protein>
<accession>A0AAN8YY31</accession>
<dbReference type="SUPFAM" id="SSF48452">
    <property type="entry name" value="TPR-like"/>
    <property type="match status" value="1"/>
</dbReference>
<sequence length="279" mass="30626">MESSLLLRCVHFPTARARVPRALAPAVATKAHPGFAHFASQISRKSITFSPITCALNLNGLPMLPTSFSRSDNKIDHKNKTSRVLLGASLVLACVIGIFNCSCRINPCLAREIKPDLGSYSGHDALGALLEYFPSHKQEETQITRKEIAAKARKEATENVKKGHGSDAENSLKKEHEKLLKSHGSEDDTVYELALARAEVLITLGSYLEALDLLEDYKRSDPRIHLYKAIALTMLAQNDKAKKCWTEFSGSIREAVAGVVVPPTALTASTRSRLPPRRD</sequence>
<gene>
    <name evidence="1" type="ORF">RJ641_017913</name>
</gene>
<evidence type="ECO:0000313" key="2">
    <source>
        <dbReference type="Proteomes" id="UP001370490"/>
    </source>
</evidence>
<keyword evidence="2" id="KW-1185">Reference proteome</keyword>
<dbReference type="Proteomes" id="UP001370490">
    <property type="component" value="Unassembled WGS sequence"/>
</dbReference>
<comment type="caution">
    <text evidence="1">The sequence shown here is derived from an EMBL/GenBank/DDBJ whole genome shotgun (WGS) entry which is preliminary data.</text>
</comment>
<name>A0AAN8YY31_9MAGN</name>
<proteinExistence type="predicted"/>
<dbReference type="Gene3D" id="1.25.40.10">
    <property type="entry name" value="Tetratricopeptide repeat domain"/>
    <property type="match status" value="1"/>
</dbReference>
<organism evidence="1 2">
    <name type="scientific">Dillenia turbinata</name>
    <dbReference type="NCBI Taxonomy" id="194707"/>
    <lineage>
        <taxon>Eukaryota</taxon>
        <taxon>Viridiplantae</taxon>
        <taxon>Streptophyta</taxon>
        <taxon>Embryophyta</taxon>
        <taxon>Tracheophyta</taxon>
        <taxon>Spermatophyta</taxon>
        <taxon>Magnoliopsida</taxon>
        <taxon>eudicotyledons</taxon>
        <taxon>Gunneridae</taxon>
        <taxon>Pentapetalae</taxon>
        <taxon>Dilleniales</taxon>
        <taxon>Dilleniaceae</taxon>
        <taxon>Dillenia</taxon>
    </lineage>
</organism>
<dbReference type="EMBL" id="JBAMMX010000023">
    <property type="protein sequence ID" value="KAK6917162.1"/>
    <property type="molecule type" value="Genomic_DNA"/>
</dbReference>
<dbReference type="PANTHER" id="PTHR36350:SF2">
    <property type="entry name" value="PROTEIN, PUTATIVE-RELATED"/>
    <property type="match status" value="1"/>
</dbReference>
<evidence type="ECO:0000313" key="1">
    <source>
        <dbReference type="EMBL" id="KAK6917162.1"/>
    </source>
</evidence>